<evidence type="ECO:0000313" key="1">
    <source>
        <dbReference type="EMBL" id="TGY90971.1"/>
    </source>
</evidence>
<evidence type="ECO:0000313" key="2">
    <source>
        <dbReference type="Proteomes" id="UP000304953"/>
    </source>
</evidence>
<sequence length="829" mass="97470">MSVRTTNSDLLLERALDPFLNLGYLDNYKDKSSGRDWLIQLFNAWSSDKATSQVCVFKGIMGVGKTAFVTSRLLNKENVIGVHYCKYFSDECLNPKRIIMYLAYCLSKKMPEYRACLIDKLNYILEFSENLELIKMRTENLFTTLISAPLRQCVEPEHPLVFVIDAINTSFNNSIDNTESEIVNFLKEYIFEIPHWIKFFITDRSSNLEVLLSVYNPYIIDRYSGENENDIFSYISERLSGISIVKRDIVLKKVLQKSEGSFLYAEKITEDIMSGKRKVEDYLKFPSGIGDFYTAEFKRLFNNNFKFYSEKVRPLFELLVASKAQIKTTQISKILKWKNGDQRLLQDKIKDYFPVIDGYFVPTNKGLYDWLTTTESGKFNVDINGGITRLVDYYYSQFKAHKWDQISEYSKKHLVFHLIELERFKDVENVLSSKDFMQLRIKFLGVDEAIRKIFYEISLIPNDKIVIKNRILCSDMIRYLLAHYRTFLYNSGLYFELKKCGFDNIQEDYVEQLWCDRAKIGWANYLYITERFSDAEKYLQKLIEHGEVDILSNQCQKTDLLDNCEYIVDFNDLAGLHNTLALCYRKYVDFDKALSHFECAEKLTVGEKLESLYEKSIAIVNMGKIDYHLFEWNKSIRHTLDACDRLEQCKKIVNDMDKLIELDLFIAEYNRLAAEACIWNKQIGDAEEYLSESNRIYSINQIRDRYYIRYHYTDAFLKIVKGEPEKSVSPLTKLLNQAKSDYDKSQILYYLVIAHYLLDENPNNEIELNLMSAETYAKNIDAKIEYYQVLSLKNLIFNDNIPISFDNNKIIKDWCNYTVRLFSELKSKK</sequence>
<reference evidence="1" key="1">
    <citation type="submission" date="2019-04" db="EMBL/GenBank/DDBJ databases">
        <title>Microbes associate with the intestines of laboratory mice.</title>
        <authorList>
            <person name="Navarre W."/>
            <person name="Wong E."/>
            <person name="Huang K."/>
            <person name="Tropini C."/>
            <person name="Ng K."/>
            <person name="Yu B."/>
        </authorList>
    </citation>
    <scope>NUCLEOTIDE SEQUENCE</scope>
    <source>
        <strain evidence="1">NM01_1-7b</strain>
    </source>
</reference>
<dbReference type="EMBL" id="SRYA01000076">
    <property type="protein sequence ID" value="TGY90971.1"/>
    <property type="molecule type" value="Genomic_DNA"/>
</dbReference>
<organism evidence="1 2">
    <name type="scientific">Petralouisia muris</name>
    <dbReference type="NCBI Taxonomy" id="3032872"/>
    <lineage>
        <taxon>Bacteria</taxon>
        <taxon>Bacillati</taxon>
        <taxon>Bacillota</taxon>
        <taxon>Clostridia</taxon>
        <taxon>Lachnospirales</taxon>
        <taxon>Lachnospiraceae</taxon>
        <taxon>Petralouisia</taxon>
    </lineage>
</organism>
<name>A0AC61RPV0_9FIRM</name>
<gene>
    <name evidence="1" type="ORF">E5329_23500</name>
</gene>
<proteinExistence type="predicted"/>
<protein>
    <submittedName>
        <fullName evidence="1">ATP-binding protein</fullName>
    </submittedName>
</protein>
<accession>A0AC61RPV0</accession>
<dbReference type="Proteomes" id="UP000304953">
    <property type="component" value="Unassembled WGS sequence"/>
</dbReference>
<keyword evidence="1" id="KW-0067">ATP-binding</keyword>
<keyword evidence="2" id="KW-1185">Reference proteome</keyword>
<comment type="caution">
    <text evidence="1">The sequence shown here is derived from an EMBL/GenBank/DDBJ whole genome shotgun (WGS) entry which is preliminary data.</text>
</comment>
<keyword evidence="1" id="KW-0547">Nucleotide-binding</keyword>